<comment type="similarity">
    <text evidence="1">Belongs to the universal stress protein A family.</text>
</comment>
<comment type="caution">
    <text evidence="3">The sequence shown here is derived from an EMBL/GenBank/DDBJ whole genome shotgun (WGS) entry which is preliminary data.</text>
</comment>
<dbReference type="InterPro" id="IPR006015">
    <property type="entry name" value="Universal_stress_UspA"/>
</dbReference>
<keyword evidence="4" id="KW-1185">Reference proteome</keyword>
<dbReference type="PRINTS" id="PR01438">
    <property type="entry name" value="UNVRSLSTRESS"/>
</dbReference>
<name>A0A9X1PVK3_STRM4</name>
<dbReference type="InterPro" id="IPR014729">
    <property type="entry name" value="Rossmann-like_a/b/a_fold"/>
</dbReference>
<protein>
    <submittedName>
        <fullName evidence="3">Universal stress protein</fullName>
    </submittedName>
</protein>
<evidence type="ECO:0000313" key="3">
    <source>
        <dbReference type="EMBL" id="MCF1594345.1"/>
    </source>
</evidence>
<dbReference type="Proteomes" id="UP001139384">
    <property type="component" value="Unassembled WGS sequence"/>
</dbReference>
<sequence length="165" mass="17418">MADQRDGTDRIVVGVDGWDSSKQALRWAVRQAELTRGEVLAVTAWDMPQFHGALGWLPPSSSDEEALEGRARDDLKRAVEEAVGSRPPVEVRTEVHYGTPASVLLRMARDASLLVVGSRGLGGFAGLLLGSVAQHCAQHAACPVVVFREGGDHAGGDGDGPRGGQ</sequence>
<evidence type="ECO:0000313" key="4">
    <source>
        <dbReference type="Proteomes" id="UP001139384"/>
    </source>
</evidence>
<gene>
    <name evidence="3" type="ORF">L0P92_12315</name>
</gene>
<evidence type="ECO:0000256" key="1">
    <source>
        <dbReference type="ARBA" id="ARBA00008791"/>
    </source>
</evidence>
<organism evidence="3 4">
    <name type="scientific">Streptomyces muensis</name>
    <dbReference type="NCBI Taxonomy" id="1077944"/>
    <lineage>
        <taxon>Bacteria</taxon>
        <taxon>Bacillati</taxon>
        <taxon>Actinomycetota</taxon>
        <taxon>Actinomycetes</taxon>
        <taxon>Kitasatosporales</taxon>
        <taxon>Streptomycetaceae</taxon>
        <taxon>Streptomyces</taxon>
    </lineage>
</organism>
<dbReference type="Pfam" id="PF00582">
    <property type="entry name" value="Usp"/>
    <property type="match status" value="1"/>
</dbReference>
<reference evidence="3" key="1">
    <citation type="submission" date="2022-01" db="EMBL/GenBank/DDBJ databases">
        <title>Draft Genome Sequences of Seven Type Strains of the Genus Streptomyces.</title>
        <authorList>
            <person name="Aziz S."/>
            <person name="Coretto E."/>
            <person name="Chronakova A."/>
            <person name="Sproer C."/>
            <person name="Huber K."/>
            <person name="Nouioui I."/>
            <person name="Gross H."/>
        </authorList>
    </citation>
    <scope>NUCLEOTIDE SEQUENCE</scope>
    <source>
        <strain evidence="3">DSM 103493</strain>
    </source>
</reference>
<evidence type="ECO:0000259" key="2">
    <source>
        <dbReference type="Pfam" id="PF00582"/>
    </source>
</evidence>
<accession>A0A9X1PVK3</accession>
<dbReference type="InterPro" id="IPR006016">
    <property type="entry name" value="UspA"/>
</dbReference>
<dbReference type="Gene3D" id="3.40.50.620">
    <property type="entry name" value="HUPs"/>
    <property type="match status" value="1"/>
</dbReference>
<dbReference type="EMBL" id="JAKEIP010000035">
    <property type="protein sequence ID" value="MCF1594345.1"/>
    <property type="molecule type" value="Genomic_DNA"/>
</dbReference>
<dbReference type="RefSeq" id="WP_234762601.1">
    <property type="nucleotide sequence ID" value="NZ_JAKEIP010000035.1"/>
</dbReference>
<feature type="domain" description="UspA" evidence="2">
    <location>
        <begin position="9"/>
        <end position="148"/>
    </location>
</feature>
<proteinExistence type="inferred from homology"/>
<dbReference type="AlphaFoldDB" id="A0A9X1PVK3"/>
<dbReference type="SUPFAM" id="SSF52402">
    <property type="entry name" value="Adenine nucleotide alpha hydrolases-like"/>
    <property type="match status" value="1"/>
</dbReference>
<dbReference type="PANTHER" id="PTHR46553:SF3">
    <property type="entry name" value="ADENINE NUCLEOTIDE ALPHA HYDROLASES-LIKE SUPERFAMILY PROTEIN"/>
    <property type="match status" value="1"/>
</dbReference>
<dbReference type="PANTHER" id="PTHR46553">
    <property type="entry name" value="ADENINE NUCLEOTIDE ALPHA HYDROLASES-LIKE SUPERFAMILY PROTEIN"/>
    <property type="match status" value="1"/>
</dbReference>